<accession>A0A8X6UPW3</accession>
<sequence length="109" mass="11687">MAEEAVHEAVEENEGEETLLLRLMVAGRNRLSSKNGVGTGLVGQELLRYERSTLCIRCCGSRVAMRCRAGRSVSFYVPVADAGAAAWGSYACSCYIGAYLLLARCSCSA</sequence>
<dbReference type="Proteomes" id="UP000887013">
    <property type="component" value="Unassembled WGS sequence"/>
</dbReference>
<proteinExistence type="predicted"/>
<reference evidence="1" key="1">
    <citation type="submission" date="2020-08" db="EMBL/GenBank/DDBJ databases">
        <title>Multicomponent nature underlies the extraordinary mechanical properties of spider dragline silk.</title>
        <authorList>
            <person name="Kono N."/>
            <person name="Nakamura H."/>
            <person name="Mori M."/>
            <person name="Yoshida Y."/>
            <person name="Ohtoshi R."/>
            <person name="Malay A.D."/>
            <person name="Moran D.A.P."/>
            <person name="Tomita M."/>
            <person name="Numata K."/>
            <person name="Arakawa K."/>
        </authorList>
    </citation>
    <scope>NUCLEOTIDE SEQUENCE</scope>
</reference>
<comment type="caution">
    <text evidence="1">The sequence shown here is derived from an EMBL/GenBank/DDBJ whole genome shotgun (WGS) entry which is preliminary data.</text>
</comment>
<evidence type="ECO:0000313" key="1">
    <source>
        <dbReference type="EMBL" id="GFU31362.1"/>
    </source>
</evidence>
<dbReference type="AlphaFoldDB" id="A0A8X6UPW3"/>
<keyword evidence="2" id="KW-1185">Reference proteome</keyword>
<dbReference type="EMBL" id="BMAW01033680">
    <property type="protein sequence ID" value="GFU31362.1"/>
    <property type="molecule type" value="Genomic_DNA"/>
</dbReference>
<name>A0A8X6UPW3_NEPPI</name>
<evidence type="ECO:0000313" key="2">
    <source>
        <dbReference type="Proteomes" id="UP000887013"/>
    </source>
</evidence>
<protein>
    <submittedName>
        <fullName evidence="1">Uncharacterized protein</fullName>
    </submittedName>
</protein>
<organism evidence="1 2">
    <name type="scientific">Nephila pilipes</name>
    <name type="common">Giant wood spider</name>
    <name type="synonym">Nephila maculata</name>
    <dbReference type="NCBI Taxonomy" id="299642"/>
    <lineage>
        <taxon>Eukaryota</taxon>
        <taxon>Metazoa</taxon>
        <taxon>Ecdysozoa</taxon>
        <taxon>Arthropoda</taxon>
        <taxon>Chelicerata</taxon>
        <taxon>Arachnida</taxon>
        <taxon>Araneae</taxon>
        <taxon>Araneomorphae</taxon>
        <taxon>Entelegynae</taxon>
        <taxon>Araneoidea</taxon>
        <taxon>Nephilidae</taxon>
        <taxon>Nephila</taxon>
    </lineage>
</organism>
<gene>
    <name evidence="1" type="ORF">NPIL_203071</name>
</gene>